<feature type="region of interest" description="Disordered" evidence="6">
    <location>
        <begin position="420"/>
        <end position="480"/>
    </location>
</feature>
<name>A0A225AM56_TALAT</name>
<dbReference type="STRING" id="1441469.A0A225AM56"/>
<evidence type="ECO:0000256" key="1">
    <source>
        <dbReference type="ARBA" id="ARBA00004123"/>
    </source>
</evidence>
<evidence type="ECO:0000256" key="2">
    <source>
        <dbReference type="ARBA" id="ARBA00005330"/>
    </source>
</evidence>
<dbReference type="GO" id="GO:0005634">
    <property type="term" value="C:nucleus"/>
    <property type="evidence" value="ECO:0007669"/>
    <property type="project" value="UniProtKB-SubCell"/>
</dbReference>
<feature type="compositionally biased region" description="Basic residues" evidence="6">
    <location>
        <begin position="145"/>
        <end position="155"/>
    </location>
</feature>
<reference evidence="7 8" key="1">
    <citation type="submission" date="2015-06" db="EMBL/GenBank/DDBJ databases">
        <title>Talaromyces atroroseus IBT 11181 draft genome.</title>
        <authorList>
            <person name="Rasmussen K.B."/>
            <person name="Rasmussen S."/>
            <person name="Petersen B."/>
            <person name="Sicheritz-Ponten T."/>
            <person name="Mortensen U.H."/>
            <person name="Thrane U."/>
        </authorList>
    </citation>
    <scope>NUCLEOTIDE SEQUENCE [LARGE SCALE GENOMIC DNA]</scope>
    <source>
        <strain evidence="7 8">IBT 11181</strain>
    </source>
</reference>
<feature type="compositionally biased region" description="Low complexity" evidence="6">
    <location>
        <begin position="189"/>
        <end position="214"/>
    </location>
</feature>
<dbReference type="GO" id="GO:0000124">
    <property type="term" value="C:SAGA complex"/>
    <property type="evidence" value="ECO:0007669"/>
    <property type="project" value="TreeGrafter"/>
</dbReference>
<proteinExistence type="inferred from homology"/>
<dbReference type="GeneID" id="31005101"/>
<accession>A0A225AM56</accession>
<dbReference type="RefSeq" id="XP_020119525.1">
    <property type="nucleotide sequence ID" value="XM_020267656.1"/>
</dbReference>
<evidence type="ECO:0000256" key="3">
    <source>
        <dbReference type="ARBA" id="ARBA00023015"/>
    </source>
</evidence>
<evidence type="ECO:0008006" key="9">
    <source>
        <dbReference type="Google" id="ProtNLM"/>
    </source>
</evidence>
<dbReference type="OrthoDB" id="1232at2759"/>
<gene>
    <name evidence="7" type="ORF">UA08_05345</name>
</gene>
<keyword evidence="8" id="KW-1185">Reference proteome</keyword>
<evidence type="ECO:0000256" key="6">
    <source>
        <dbReference type="SAM" id="MobiDB-lite"/>
    </source>
</evidence>
<dbReference type="AlphaFoldDB" id="A0A225AM56"/>
<dbReference type="GO" id="GO:0003713">
    <property type="term" value="F:transcription coactivator activity"/>
    <property type="evidence" value="ECO:0007669"/>
    <property type="project" value="TreeGrafter"/>
</dbReference>
<evidence type="ECO:0000256" key="5">
    <source>
        <dbReference type="ARBA" id="ARBA00023242"/>
    </source>
</evidence>
<feature type="region of interest" description="Disordered" evidence="6">
    <location>
        <begin position="579"/>
        <end position="610"/>
    </location>
</feature>
<evidence type="ECO:0000313" key="7">
    <source>
        <dbReference type="EMBL" id="OKL59404.1"/>
    </source>
</evidence>
<keyword evidence="5" id="KW-0539">Nucleus</keyword>
<feature type="region of interest" description="Disordered" evidence="6">
    <location>
        <begin position="107"/>
        <end position="236"/>
    </location>
</feature>
<dbReference type="PANTHER" id="PTHR13556:SF2">
    <property type="entry name" value="TRANSCRIPTIONAL ADAPTER 3"/>
    <property type="match status" value="1"/>
</dbReference>
<dbReference type="Pfam" id="PF10198">
    <property type="entry name" value="Ada3"/>
    <property type="match status" value="1"/>
</dbReference>
<feature type="compositionally biased region" description="Basic and acidic residues" evidence="6">
    <location>
        <begin position="107"/>
        <end position="134"/>
    </location>
</feature>
<comment type="caution">
    <text evidence="7">The sequence shown here is derived from an EMBL/GenBank/DDBJ whole genome shotgun (WGS) entry which is preliminary data.</text>
</comment>
<dbReference type="EMBL" id="LFMY01000007">
    <property type="protein sequence ID" value="OKL59404.1"/>
    <property type="molecule type" value="Genomic_DNA"/>
</dbReference>
<sequence length="672" mass="74213">MANKSKGKGRDSRQSRSRNTTPSSGLSASTTIGVSSVVPGYLDNDLSRLFSAVSVHYSDLLEQTGGGGHIPDIKTLELISEQLKSLSQIADSRGDTCNAGMRELSQRRKEVIEEQREQEMERDAEDRVKMKREADDDEETSRAFKGNKLKKRKERPQKEDRPLAVGAHEVSRQDGGELGERKRSREAASPSSKKSRNLASSTSSLSPPSMASPIPKEEEAAGISSSEDSDDSHQPEPAQLVPQFQVFGPDPLKFDDPTIYHIRDVTPETTDDMKREIYSVAHFPPSDLSHMMAGTPPDKDFSNAKPTNQVNANTFLTWVDPFVRGLTEEDIAFLKEKGDRTTPFVMPRRGKKHYSEIWAEEDGAMSLDHSSEKERLPLNQGRGNIEQLTDEVAETDKVSVAPLVSRLYSLLRYEHRVEPDENSANGAAGGSSSGGGGDSSMNGLLGGDSFMDLDQPLGETDSKPQPAATSFPDASPNGFKVPAAKLEHAQLDERLKAELRYVGFFGADDNPDFDAHYDDDIAQRLRLLQSELKKQMLVNGARKTRLLEIAKERMAYQEYSTIHDDLDSQVQQAYLKRTRTLGKSKKGSQAKHRPGGAGGGSHVVSAAGVGRPGIGDMARTLMDRRKRWRDCIGPIFKDSKTTVPSKEESVFDPVTMAEYEKAELEGWDEEQE</sequence>
<dbReference type="GO" id="GO:0006357">
    <property type="term" value="P:regulation of transcription by RNA polymerase II"/>
    <property type="evidence" value="ECO:0007669"/>
    <property type="project" value="TreeGrafter"/>
</dbReference>
<comment type="similarity">
    <text evidence="2">Belongs to the NGG1 family.</text>
</comment>
<evidence type="ECO:0000313" key="8">
    <source>
        <dbReference type="Proteomes" id="UP000214365"/>
    </source>
</evidence>
<keyword evidence="3" id="KW-0805">Transcription regulation</keyword>
<dbReference type="PANTHER" id="PTHR13556">
    <property type="entry name" value="TRANSCRIPTIONAL ADAPTER 3-RELATED"/>
    <property type="match status" value="1"/>
</dbReference>
<feature type="compositionally biased region" description="Low complexity" evidence="6">
    <location>
        <begin position="439"/>
        <end position="449"/>
    </location>
</feature>
<organism evidence="7 8">
    <name type="scientific">Talaromyces atroroseus</name>
    <dbReference type="NCBI Taxonomy" id="1441469"/>
    <lineage>
        <taxon>Eukaryota</taxon>
        <taxon>Fungi</taxon>
        <taxon>Dikarya</taxon>
        <taxon>Ascomycota</taxon>
        <taxon>Pezizomycotina</taxon>
        <taxon>Eurotiomycetes</taxon>
        <taxon>Eurotiomycetidae</taxon>
        <taxon>Eurotiales</taxon>
        <taxon>Trichocomaceae</taxon>
        <taxon>Talaromyces</taxon>
        <taxon>Talaromyces sect. Trachyspermi</taxon>
    </lineage>
</organism>
<comment type="subcellular location">
    <subcellularLocation>
        <location evidence="1">Nucleus</location>
    </subcellularLocation>
</comment>
<dbReference type="Proteomes" id="UP000214365">
    <property type="component" value="Unassembled WGS sequence"/>
</dbReference>
<keyword evidence="4" id="KW-0804">Transcription</keyword>
<evidence type="ECO:0000256" key="4">
    <source>
        <dbReference type="ARBA" id="ARBA00023163"/>
    </source>
</evidence>
<feature type="compositionally biased region" description="Basic residues" evidence="6">
    <location>
        <begin position="579"/>
        <end position="594"/>
    </location>
</feature>
<feature type="compositionally biased region" description="Gly residues" evidence="6">
    <location>
        <begin position="427"/>
        <end position="438"/>
    </location>
</feature>
<protein>
    <recommendedName>
        <fullName evidence="9">Transcriptional regulator Ngg1</fullName>
    </recommendedName>
</protein>
<dbReference type="InterPro" id="IPR019340">
    <property type="entry name" value="Histone_AcTrfase_su3"/>
</dbReference>
<feature type="compositionally biased region" description="Basic and acidic residues" evidence="6">
    <location>
        <begin position="169"/>
        <end position="186"/>
    </location>
</feature>
<feature type="region of interest" description="Disordered" evidence="6">
    <location>
        <begin position="1"/>
        <end position="34"/>
    </location>
</feature>
<feature type="compositionally biased region" description="Polar residues" evidence="6">
    <location>
        <begin position="17"/>
        <end position="34"/>
    </location>
</feature>